<dbReference type="KEGG" id="mcos:GM418_00170"/>
<keyword evidence="2" id="KW-1185">Reference proteome</keyword>
<dbReference type="AlphaFoldDB" id="A0A6I6JQ33"/>
<sequence length="53" mass="6250">MNRYKTHSVMLIQRFSENIYFLRTGLAIRNGVVTQSNHKKVNESFGLHTRWVA</sequence>
<evidence type="ECO:0000313" key="1">
    <source>
        <dbReference type="EMBL" id="QGY42123.1"/>
    </source>
</evidence>
<accession>A0A6I6JQ33</accession>
<dbReference type="EMBL" id="CP046401">
    <property type="protein sequence ID" value="QGY42123.1"/>
    <property type="molecule type" value="Genomic_DNA"/>
</dbReference>
<dbReference type="RefSeq" id="WP_158861972.1">
    <property type="nucleotide sequence ID" value="NZ_CP046401.1"/>
</dbReference>
<gene>
    <name evidence="1" type="ORF">GM418_00170</name>
</gene>
<protein>
    <submittedName>
        <fullName evidence="1">Uncharacterized protein</fullName>
    </submittedName>
</protein>
<dbReference type="Proteomes" id="UP000428260">
    <property type="component" value="Chromosome"/>
</dbReference>
<organism evidence="1 2">
    <name type="scientific">Maribellus comscasis</name>
    <dbReference type="NCBI Taxonomy" id="2681766"/>
    <lineage>
        <taxon>Bacteria</taxon>
        <taxon>Pseudomonadati</taxon>
        <taxon>Bacteroidota</taxon>
        <taxon>Bacteroidia</taxon>
        <taxon>Marinilabiliales</taxon>
        <taxon>Prolixibacteraceae</taxon>
        <taxon>Maribellus</taxon>
    </lineage>
</organism>
<proteinExistence type="predicted"/>
<evidence type="ECO:0000313" key="2">
    <source>
        <dbReference type="Proteomes" id="UP000428260"/>
    </source>
</evidence>
<name>A0A6I6JQ33_9BACT</name>
<reference evidence="1 2" key="1">
    <citation type="submission" date="2019-11" db="EMBL/GenBank/DDBJ databases">
        <authorList>
            <person name="Zheng R.K."/>
            <person name="Sun C.M."/>
        </authorList>
    </citation>
    <scope>NUCLEOTIDE SEQUENCE [LARGE SCALE GENOMIC DNA]</scope>
    <source>
        <strain evidence="1 2">WC007</strain>
    </source>
</reference>